<keyword evidence="8 10" id="KW-0326">Glycosidase</keyword>
<feature type="compositionally biased region" description="Basic and acidic residues" evidence="11">
    <location>
        <begin position="769"/>
        <end position="778"/>
    </location>
</feature>
<gene>
    <name evidence="13" type="ORF">Cgig2_007913</name>
</gene>
<dbReference type="GO" id="GO:0000272">
    <property type="term" value="P:polysaccharide catabolic process"/>
    <property type="evidence" value="ECO:0007669"/>
    <property type="project" value="UniProtKB-KW"/>
</dbReference>
<keyword evidence="7" id="KW-0119">Carbohydrate metabolism</keyword>
<reference evidence="13" key="1">
    <citation type="submission" date="2022-04" db="EMBL/GenBank/DDBJ databases">
        <title>Carnegiea gigantea Genome sequencing and assembly v2.</title>
        <authorList>
            <person name="Copetti D."/>
            <person name="Sanderson M.J."/>
            <person name="Burquez A."/>
            <person name="Wojciechowski M.F."/>
        </authorList>
    </citation>
    <scope>NUCLEOTIDE SEQUENCE</scope>
    <source>
        <strain evidence="13">SGP5-SGP5p</strain>
        <tissue evidence="13">Aerial part</tissue>
    </source>
</reference>
<feature type="compositionally biased region" description="Basic and acidic residues" evidence="11">
    <location>
        <begin position="742"/>
        <end position="752"/>
    </location>
</feature>
<evidence type="ECO:0000256" key="10">
    <source>
        <dbReference type="RuleBase" id="RU000489"/>
    </source>
</evidence>
<evidence type="ECO:0000256" key="2">
    <source>
        <dbReference type="ARBA" id="ARBA00012729"/>
    </source>
</evidence>
<evidence type="ECO:0000256" key="6">
    <source>
        <dbReference type="ARBA" id="ARBA00023157"/>
    </source>
</evidence>
<name>A0A9Q1KFP1_9CARY</name>
<keyword evidence="5" id="KW-0146">Chitin degradation</keyword>
<keyword evidence="6" id="KW-1015">Disulfide bond</keyword>
<evidence type="ECO:0000259" key="12">
    <source>
        <dbReference type="PROSITE" id="PS51910"/>
    </source>
</evidence>
<evidence type="ECO:0000256" key="11">
    <source>
        <dbReference type="SAM" id="MobiDB-lite"/>
    </source>
</evidence>
<feature type="domain" description="GH18" evidence="12">
    <location>
        <begin position="127"/>
        <end position="509"/>
    </location>
</feature>
<sequence length="829" mass="90893">MHQQDITETYRAGFIRTDVIHCHIPIGQSLPWSRDCHILGQNTNEGTLAAVCAIGNYQYINIGFLNLNFAGHYNQQTPGSCRSIGNDITGCQQKGINVLLSLGGAVASYSLSSAADARQLVILCHGFGIATYWGQNSNEGTLATACATGNYQYINIAFLDVADYLWHKCLGGSSSFHPFRNAVFDGIDFDIEARNGQFWDVLSRHSKPTAHLKGRSTSQQLHSVHSPMLISAPPSTHVFSTMSSGLISGKLKLRCIVLDNSNGATRDALKTQVFHELRLLPSMEGSIGNDITRCQQRGIKVLLSLGGAVGSYSLSSADDARQVADYLWNNFLGGSSRSRPFGNAVLDGIDFDIEAGNGLYWDVLAQALQAYSTPQRKVYLSAAPQCPFPDAHLSTAIDTGVFDYIWVQFYNNPSHQYANGNANDLLISWDKWKSVNARQIFLGIPAAPAAAGSGYIPPDALRTQLVSLCHGAGIATYWGQNSNEGTLAAACANGNYQYINIAFVNVFGNGQTPQANLAEHYNPQTPGSCSGIVTDITGCRQRGIKVLLSLGGAIGSYSLSSAADAQRTTFWNNFLGGSSSSHPFGSAVLDGIDFDIEARNGHPEHSKNTAHLKGRSTSQQLHSVRYPMLISAPPSAQVFSTTMEILQSEIAVGIRESIKQKFVEQMCSLLEAIQCNMEDGFFGDFNLNDYVSRILRSRYSQNLGGIIHRICEQMDLLLFDDEDESPNPLLNSEDSNQSWRVGDNDRGSEPHSTDSFSGPLRGNGQSQRESGRSDHDWKLVEAQERRERALRFASFTRRAMPELQRVWARRLNKLSRSQSDSFHRSKRKN</sequence>
<dbReference type="PANTHER" id="PTHR45708">
    <property type="entry name" value="ENDOCHITINASE"/>
    <property type="match status" value="1"/>
</dbReference>
<evidence type="ECO:0000313" key="14">
    <source>
        <dbReference type="Proteomes" id="UP001153076"/>
    </source>
</evidence>
<keyword evidence="14" id="KW-1185">Reference proteome</keyword>
<dbReference type="PROSITE" id="PS01095">
    <property type="entry name" value="GH18_1"/>
    <property type="match status" value="3"/>
</dbReference>
<evidence type="ECO:0000256" key="5">
    <source>
        <dbReference type="ARBA" id="ARBA00023024"/>
    </source>
</evidence>
<feature type="compositionally biased region" description="Polar residues" evidence="11">
    <location>
        <begin position="728"/>
        <end position="739"/>
    </location>
</feature>
<dbReference type="EMBL" id="JAKOGI010000147">
    <property type="protein sequence ID" value="KAJ8442075.1"/>
    <property type="molecule type" value="Genomic_DNA"/>
</dbReference>
<dbReference type="Proteomes" id="UP001153076">
    <property type="component" value="Unassembled WGS sequence"/>
</dbReference>
<accession>A0A9Q1KFP1</accession>
<evidence type="ECO:0000256" key="7">
    <source>
        <dbReference type="ARBA" id="ARBA00023277"/>
    </source>
</evidence>
<dbReference type="GO" id="GO:0006032">
    <property type="term" value="P:chitin catabolic process"/>
    <property type="evidence" value="ECO:0007669"/>
    <property type="project" value="UniProtKB-KW"/>
</dbReference>
<evidence type="ECO:0000256" key="9">
    <source>
        <dbReference type="ARBA" id="ARBA00023326"/>
    </source>
</evidence>
<proteinExistence type="predicted"/>
<dbReference type="GO" id="GO:0005576">
    <property type="term" value="C:extracellular region"/>
    <property type="evidence" value="ECO:0007669"/>
    <property type="project" value="TreeGrafter"/>
</dbReference>
<feature type="region of interest" description="Disordered" evidence="11">
    <location>
        <begin position="727"/>
        <end position="778"/>
    </location>
</feature>
<dbReference type="InterPro" id="IPR050542">
    <property type="entry name" value="Glycosyl_Hydrlase18_Chitinase"/>
</dbReference>
<dbReference type="SUPFAM" id="SSF51445">
    <property type="entry name" value="(Trans)glycosidases"/>
    <property type="match status" value="4"/>
</dbReference>
<protein>
    <recommendedName>
        <fullName evidence="2">chitinase</fullName>
        <ecNumber evidence="2">3.2.1.14</ecNumber>
    </recommendedName>
</protein>
<comment type="caution">
    <text evidence="13">The sequence shown here is derived from an EMBL/GenBank/DDBJ whole genome shotgun (WGS) entry which is preliminary data.</text>
</comment>
<keyword evidence="4 10" id="KW-0378">Hydrolase</keyword>
<keyword evidence="9" id="KW-0624">Polysaccharide degradation</keyword>
<dbReference type="PANTHER" id="PTHR45708:SF22">
    <property type="entry name" value="ACIDIC ENDOCHITINASE"/>
    <property type="match status" value="1"/>
</dbReference>
<dbReference type="AlphaFoldDB" id="A0A9Q1KFP1"/>
<dbReference type="PROSITE" id="PS51910">
    <property type="entry name" value="GH18_2"/>
    <property type="match status" value="1"/>
</dbReference>
<dbReference type="Gene3D" id="3.20.20.80">
    <property type="entry name" value="Glycosidases"/>
    <property type="match status" value="5"/>
</dbReference>
<organism evidence="13 14">
    <name type="scientific">Carnegiea gigantea</name>
    <dbReference type="NCBI Taxonomy" id="171969"/>
    <lineage>
        <taxon>Eukaryota</taxon>
        <taxon>Viridiplantae</taxon>
        <taxon>Streptophyta</taxon>
        <taxon>Embryophyta</taxon>
        <taxon>Tracheophyta</taxon>
        <taxon>Spermatophyta</taxon>
        <taxon>Magnoliopsida</taxon>
        <taxon>eudicotyledons</taxon>
        <taxon>Gunneridae</taxon>
        <taxon>Pentapetalae</taxon>
        <taxon>Caryophyllales</taxon>
        <taxon>Cactineae</taxon>
        <taxon>Cactaceae</taxon>
        <taxon>Cactoideae</taxon>
        <taxon>Echinocereeae</taxon>
        <taxon>Carnegiea</taxon>
    </lineage>
</organism>
<dbReference type="Pfam" id="PF00704">
    <property type="entry name" value="Glyco_hydro_18"/>
    <property type="match status" value="2"/>
</dbReference>
<evidence type="ECO:0000256" key="1">
    <source>
        <dbReference type="ARBA" id="ARBA00000822"/>
    </source>
</evidence>
<evidence type="ECO:0000256" key="3">
    <source>
        <dbReference type="ARBA" id="ARBA00022729"/>
    </source>
</evidence>
<dbReference type="InterPro" id="IPR001579">
    <property type="entry name" value="Glyco_hydro_18_chit_AS"/>
</dbReference>
<comment type="catalytic activity">
    <reaction evidence="1">
        <text>Random endo-hydrolysis of N-acetyl-beta-D-glucosaminide (1-&gt;4)-beta-linkages in chitin and chitodextrins.</text>
        <dbReference type="EC" id="3.2.1.14"/>
    </reaction>
</comment>
<evidence type="ECO:0000256" key="4">
    <source>
        <dbReference type="ARBA" id="ARBA00022801"/>
    </source>
</evidence>
<evidence type="ECO:0000256" key="8">
    <source>
        <dbReference type="ARBA" id="ARBA00023295"/>
    </source>
</evidence>
<dbReference type="EC" id="3.2.1.14" evidence="2"/>
<dbReference type="InterPro" id="IPR001223">
    <property type="entry name" value="Glyco_hydro18_cat"/>
</dbReference>
<dbReference type="OrthoDB" id="1913152at2759"/>
<dbReference type="GO" id="GO:0008843">
    <property type="term" value="F:endochitinase activity"/>
    <property type="evidence" value="ECO:0007669"/>
    <property type="project" value="UniProtKB-EC"/>
</dbReference>
<keyword evidence="3" id="KW-0732">Signal</keyword>
<dbReference type="InterPro" id="IPR017853">
    <property type="entry name" value="GH"/>
</dbReference>
<evidence type="ECO:0000313" key="13">
    <source>
        <dbReference type="EMBL" id="KAJ8442075.1"/>
    </source>
</evidence>